<evidence type="ECO:0000313" key="2">
    <source>
        <dbReference type="Proteomes" id="UP000634308"/>
    </source>
</evidence>
<accession>A0ABQ2RUK3</accession>
<gene>
    <name evidence="1" type="ORF">GCM10008959_23570</name>
</gene>
<dbReference type="Proteomes" id="UP000634308">
    <property type="component" value="Unassembled WGS sequence"/>
</dbReference>
<evidence type="ECO:0000313" key="1">
    <source>
        <dbReference type="EMBL" id="GGR60981.1"/>
    </source>
</evidence>
<reference evidence="2" key="1">
    <citation type="journal article" date="2019" name="Int. J. Syst. Evol. Microbiol.">
        <title>The Global Catalogue of Microorganisms (GCM) 10K type strain sequencing project: providing services to taxonomists for standard genome sequencing and annotation.</title>
        <authorList>
            <consortium name="The Broad Institute Genomics Platform"/>
            <consortium name="The Broad Institute Genome Sequencing Center for Infectious Disease"/>
            <person name="Wu L."/>
            <person name="Ma J."/>
        </authorList>
    </citation>
    <scope>NUCLEOTIDE SEQUENCE [LARGE SCALE GENOMIC DNA]</scope>
    <source>
        <strain evidence="2">JCM 31404</strain>
    </source>
</reference>
<name>A0ABQ2RUK3_9DEIO</name>
<sequence length="56" mass="6325">MADPAPYAVVVEPLVGKFRVLFYFWTRLTAQRQAFVQYGPRLNRLQIPPGPSGCDS</sequence>
<organism evidence="1 2">
    <name type="scientific">Deinococcus seoulensis</name>
    <dbReference type="NCBI Taxonomy" id="1837379"/>
    <lineage>
        <taxon>Bacteria</taxon>
        <taxon>Thermotogati</taxon>
        <taxon>Deinococcota</taxon>
        <taxon>Deinococci</taxon>
        <taxon>Deinococcales</taxon>
        <taxon>Deinococcaceae</taxon>
        <taxon>Deinococcus</taxon>
    </lineage>
</organism>
<dbReference type="EMBL" id="BMQM01000015">
    <property type="protein sequence ID" value="GGR60981.1"/>
    <property type="molecule type" value="Genomic_DNA"/>
</dbReference>
<protein>
    <submittedName>
        <fullName evidence="1">Uncharacterized protein</fullName>
    </submittedName>
</protein>
<comment type="caution">
    <text evidence="1">The sequence shown here is derived from an EMBL/GenBank/DDBJ whole genome shotgun (WGS) entry which is preliminary data.</text>
</comment>
<proteinExistence type="predicted"/>
<keyword evidence="2" id="KW-1185">Reference proteome</keyword>